<keyword evidence="8" id="KW-1185">Reference proteome</keyword>
<dbReference type="Gene3D" id="3.30.40.10">
    <property type="entry name" value="Zinc/RING finger domain, C3HC4 (zinc finger)"/>
    <property type="match status" value="1"/>
</dbReference>
<comment type="caution">
    <text evidence="7">The sequence shown here is derived from an EMBL/GenBank/DDBJ whole genome shotgun (WGS) entry which is preliminary data.</text>
</comment>
<feature type="compositionally biased region" description="Polar residues" evidence="5">
    <location>
        <begin position="169"/>
        <end position="182"/>
    </location>
</feature>
<evidence type="ECO:0000313" key="8">
    <source>
        <dbReference type="Proteomes" id="UP001456524"/>
    </source>
</evidence>
<evidence type="ECO:0000313" key="7">
    <source>
        <dbReference type="EMBL" id="KAK8164098.1"/>
    </source>
</evidence>
<name>A0ABR1XQY6_9PEZI</name>
<dbReference type="Proteomes" id="UP001456524">
    <property type="component" value="Unassembled WGS sequence"/>
</dbReference>
<feature type="compositionally biased region" description="Polar residues" evidence="5">
    <location>
        <begin position="548"/>
        <end position="575"/>
    </location>
</feature>
<feature type="compositionally biased region" description="Polar residues" evidence="5">
    <location>
        <begin position="480"/>
        <end position="493"/>
    </location>
</feature>
<evidence type="ECO:0000256" key="1">
    <source>
        <dbReference type="ARBA" id="ARBA00022723"/>
    </source>
</evidence>
<dbReference type="PANTHER" id="PTHR10782">
    <property type="entry name" value="ZINC FINGER MIZ DOMAIN-CONTAINING PROTEIN"/>
    <property type="match status" value="1"/>
</dbReference>
<feature type="region of interest" description="Disordered" evidence="5">
    <location>
        <begin position="26"/>
        <end position="111"/>
    </location>
</feature>
<evidence type="ECO:0000256" key="4">
    <source>
        <dbReference type="PROSITE-ProRule" id="PRU00452"/>
    </source>
</evidence>
<evidence type="ECO:0000256" key="5">
    <source>
        <dbReference type="SAM" id="MobiDB-lite"/>
    </source>
</evidence>
<dbReference type="PROSITE" id="PS51044">
    <property type="entry name" value="ZF_SP_RING"/>
    <property type="match status" value="1"/>
</dbReference>
<dbReference type="Pfam" id="PF02891">
    <property type="entry name" value="zf-MIZ"/>
    <property type="match status" value="1"/>
</dbReference>
<proteinExistence type="predicted"/>
<keyword evidence="2 4" id="KW-0863">Zinc-finger</keyword>
<dbReference type="InterPro" id="IPR004181">
    <property type="entry name" value="Znf_MIZ"/>
</dbReference>
<protein>
    <recommendedName>
        <fullName evidence="6">SP-RING-type domain-containing protein</fullName>
    </recommendedName>
</protein>
<reference evidence="7 8" key="1">
    <citation type="journal article" date="2022" name="G3 (Bethesda)">
        <title>Enemy or ally: a genomic approach to elucidate the lifestyle of Phyllosticta citrichinaensis.</title>
        <authorList>
            <person name="Buijs V.A."/>
            <person name="Groenewald J.Z."/>
            <person name="Haridas S."/>
            <person name="LaButti K.M."/>
            <person name="Lipzen A."/>
            <person name="Martin F.M."/>
            <person name="Barry K."/>
            <person name="Grigoriev I.V."/>
            <person name="Crous P.W."/>
            <person name="Seidl M.F."/>
        </authorList>
    </citation>
    <scope>NUCLEOTIDE SEQUENCE [LARGE SCALE GENOMIC DNA]</scope>
    <source>
        <strain evidence="7 8">CBS 129764</strain>
    </source>
</reference>
<accession>A0ABR1XQY6</accession>
<organism evidence="7 8">
    <name type="scientific">Phyllosticta citrichinensis</name>
    <dbReference type="NCBI Taxonomy" id="1130410"/>
    <lineage>
        <taxon>Eukaryota</taxon>
        <taxon>Fungi</taxon>
        <taxon>Dikarya</taxon>
        <taxon>Ascomycota</taxon>
        <taxon>Pezizomycotina</taxon>
        <taxon>Dothideomycetes</taxon>
        <taxon>Dothideomycetes incertae sedis</taxon>
        <taxon>Botryosphaeriales</taxon>
        <taxon>Phyllostictaceae</taxon>
        <taxon>Phyllosticta</taxon>
    </lineage>
</organism>
<evidence type="ECO:0000256" key="3">
    <source>
        <dbReference type="ARBA" id="ARBA00022833"/>
    </source>
</evidence>
<sequence>MNRNPYVAQPNATATAWLGGRNYDWLSNTPPPTTTSVAVRVPKRRRTNPQPASPTSSHLPRRPSDSLANNQPKSPDPVHAERPPSAKRANAAPDPPCADAHSPQESRQQDEMHIAQDLHQVKEESSATCPASTVALADATGRLPTPRNSTAPLAAEGPSLPPSRAPEDTTPNVPTPTSSLPSPQAPAGFSPKYACFDRQACLEDVHRTFNSTTLTTATRMRCRSLQQAMKNNDHEYMLLHQFMSMAEAGQMPNNAPMIKEAMSHLASITTVAFGEPAVQSSLKDWFCGLPLPLKTLHERDRAHYVYHYATLQRHCLKLAHGWKTFEDSRFPFTVPDFQSILGLHSPQWQRLANMAKVRLLIQSLGIRIEVAKEHQFESRLMALFQAHQASVHESNGDAAESMKFRHEAAEVIEKMKSIPRPNQPTRINLDSHQPEEIPRQVDAEQVVRQQQEHVVRQQQIAAHQHRQQSEQIARHRQWLQEQTGQRQATASQQHSKRLRHPITHSPVNAQNTMGYNMVADPHNLYFNQNHAMGQPMSTPQDPRHQPHQFYQSPVQSPIQYNPTIQRHQPTPSQSAYHHHPSPAQNSRVHSPAQFNRTIPQQGMQEQMGQYMTQDFNFQRRASGNGLPHGMVPQAQQQLPQQLLQQAPQQVPQQLPSSRREKLFQSVVDFAIPPQKLGGALGYDFEFEISPEDVAHIPRKAGNVDEQTVVYRLRCIQIPSSGDLHKEWMSTPTTWPTCTLLTINGSHLRPQRKQDKWGAVLLCPFIKSSTNKFSIETIRGPEEPASSTFAVAVEKIKFQTGQTISSLVTSPERVVSAASVLSSIRSAIDPKATDDKDSGDELAVTMSRITINLVDPQSASRICEVPVRSIACHHRDCFDLATFLASRPGIVTGVDEWRCPICRADARPAHLIVDGFLTDVRRQLELRGELDTAKAIIVEADGSWSVREEIRGRSEKRARRARSATAGNATQNESSALAATSASASGGLFSFPTNETGPGALAWFMTEGLDEAEVAEAVKTINSLGLVTQSNSTSSAATATASSVRGTVNEPIIIDLSDDDD</sequence>
<keyword evidence="1" id="KW-0479">Metal-binding</keyword>
<dbReference type="EMBL" id="JBBWUH010000006">
    <property type="protein sequence ID" value="KAK8164098.1"/>
    <property type="molecule type" value="Genomic_DNA"/>
</dbReference>
<evidence type="ECO:0000259" key="6">
    <source>
        <dbReference type="PROSITE" id="PS51044"/>
    </source>
</evidence>
<keyword evidence="3" id="KW-0862">Zinc</keyword>
<feature type="compositionally biased region" description="Low complexity" evidence="5">
    <location>
        <begin position="962"/>
        <end position="976"/>
    </location>
</feature>
<feature type="region of interest" description="Disordered" evidence="5">
    <location>
        <begin position="139"/>
        <end position="186"/>
    </location>
</feature>
<feature type="compositionally biased region" description="Basic and acidic residues" evidence="5">
    <location>
        <begin position="102"/>
        <end position="111"/>
    </location>
</feature>
<feature type="compositionally biased region" description="Polar residues" evidence="5">
    <location>
        <begin position="48"/>
        <end position="58"/>
    </location>
</feature>
<feature type="domain" description="SP-RING-type" evidence="6">
    <location>
        <begin position="837"/>
        <end position="925"/>
    </location>
</feature>
<feature type="compositionally biased region" description="Low complexity" evidence="5">
    <location>
        <begin position="89"/>
        <end position="100"/>
    </location>
</feature>
<feature type="compositionally biased region" description="Polar residues" evidence="5">
    <location>
        <begin position="527"/>
        <end position="540"/>
    </location>
</feature>
<dbReference type="InterPro" id="IPR013083">
    <property type="entry name" value="Znf_RING/FYVE/PHD"/>
</dbReference>
<feature type="region of interest" description="Disordered" evidence="5">
    <location>
        <begin position="948"/>
        <end position="976"/>
    </location>
</feature>
<feature type="region of interest" description="Disordered" evidence="5">
    <location>
        <begin position="527"/>
        <end position="590"/>
    </location>
</feature>
<feature type="region of interest" description="Disordered" evidence="5">
    <location>
        <begin position="480"/>
        <end position="507"/>
    </location>
</feature>
<evidence type="ECO:0000256" key="2">
    <source>
        <dbReference type="ARBA" id="ARBA00022771"/>
    </source>
</evidence>
<dbReference type="PANTHER" id="PTHR10782:SF4">
    <property type="entry name" value="TONALLI, ISOFORM E"/>
    <property type="match status" value="1"/>
</dbReference>
<gene>
    <name evidence="7" type="ORF">IWX90DRAFT_435993</name>
</gene>